<evidence type="ECO:0000256" key="18">
    <source>
        <dbReference type="PROSITE-ProRule" id="PRU00091"/>
    </source>
</evidence>
<feature type="region of interest" description="Disordered" evidence="21">
    <location>
        <begin position="197"/>
        <end position="225"/>
    </location>
</feature>
<evidence type="ECO:0000256" key="1">
    <source>
        <dbReference type="ARBA" id="ARBA00004481"/>
    </source>
</evidence>
<dbReference type="Gene3D" id="3.30.810.10">
    <property type="entry name" value="2-Layer Sandwich"/>
    <property type="match status" value="1"/>
</dbReference>
<feature type="compositionally biased region" description="Basic and acidic residues" evidence="21">
    <location>
        <begin position="301"/>
        <end position="314"/>
    </location>
</feature>
<dbReference type="PANTHER" id="PTHR45748">
    <property type="entry name" value="1-PHOSPHATIDYLINOSITOL 3-PHOSPHATE 5-KINASE-RELATED"/>
    <property type="match status" value="1"/>
</dbReference>
<evidence type="ECO:0000256" key="10">
    <source>
        <dbReference type="ARBA" id="ARBA00022840"/>
    </source>
</evidence>
<dbReference type="InterPro" id="IPR002498">
    <property type="entry name" value="PInositol-4-P-4/5-kinase_core"/>
</dbReference>
<evidence type="ECO:0000259" key="23">
    <source>
        <dbReference type="PROSITE" id="PS51455"/>
    </source>
</evidence>
<dbReference type="InterPro" id="IPR002423">
    <property type="entry name" value="Cpn60/GroEL/TCP-1"/>
</dbReference>
<comment type="subcellular location">
    <subcellularLocation>
        <location evidence="1">Endosome membrane</location>
        <topology evidence="1">Peripheral membrane protein</topology>
    </subcellularLocation>
</comment>
<reference evidence="24" key="1">
    <citation type="submission" date="2023-07" db="EMBL/GenBank/DDBJ databases">
        <title>draft genome sequence of fig (Ficus carica).</title>
        <authorList>
            <person name="Takahashi T."/>
            <person name="Nishimura K."/>
        </authorList>
    </citation>
    <scope>NUCLEOTIDE SEQUENCE</scope>
</reference>
<dbReference type="SUPFAM" id="SSF52029">
    <property type="entry name" value="GroEL apical domain-like"/>
    <property type="match status" value="1"/>
</dbReference>
<evidence type="ECO:0000256" key="6">
    <source>
        <dbReference type="ARBA" id="ARBA00022753"/>
    </source>
</evidence>
<evidence type="ECO:0000256" key="14">
    <source>
        <dbReference type="ARBA" id="ARBA00057940"/>
    </source>
</evidence>
<dbReference type="Pfam" id="PF01363">
    <property type="entry name" value="FYVE"/>
    <property type="match status" value="1"/>
</dbReference>
<keyword evidence="7 18" id="KW-0863">Zinc-finger</keyword>
<feature type="domain" description="FYVE-type" evidence="22">
    <location>
        <begin position="37"/>
        <end position="106"/>
    </location>
</feature>
<evidence type="ECO:0000256" key="13">
    <source>
        <dbReference type="ARBA" id="ARBA00023464"/>
    </source>
</evidence>
<dbReference type="CDD" id="cd03334">
    <property type="entry name" value="Fab1_TCP"/>
    <property type="match status" value="1"/>
</dbReference>
<dbReference type="Gene3D" id="3.30.40.10">
    <property type="entry name" value="Zinc/RING finger domain, C3HC4 (zinc finger)"/>
    <property type="match status" value="1"/>
</dbReference>
<feature type="region of interest" description="Disordered" evidence="21">
    <location>
        <begin position="290"/>
        <end position="316"/>
    </location>
</feature>
<comment type="subunit">
    <text evidence="13">Component of the PI(3,5)P2 regulatory complex at least composed of ATG18, SAC/FIG4, FAB1 and VAC14.</text>
</comment>
<evidence type="ECO:0000259" key="22">
    <source>
        <dbReference type="PROSITE" id="PS50178"/>
    </source>
</evidence>
<dbReference type="SUPFAM" id="SSF57903">
    <property type="entry name" value="FYVE/PHD zinc finger"/>
    <property type="match status" value="1"/>
</dbReference>
<dbReference type="InterPro" id="IPR027483">
    <property type="entry name" value="PInositol-4-P-4/5-kinase_C_sf"/>
</dbReference>
<dbReference type="InterPro" id="IPR017455">
    <property type="entry name" value="Znf_FYVE-rel"/>
</dbReference>
<comment type="function">
    <text evidence="14">The PI(3,5)P2 regulatory complex regulates both the synthesis and turnover of phosphatidylinositol 3,5-bisphosphate (PtdIns(3,5)P2). Catalyzes the phosphorylation of phosphatidylinositol 3-phosphate on the fifth hydroxyl of the myo-inositol ring, to form phosphatidylinositol 3,5-bisphosphate. Plays an important role in maintenance of endomembrane homeostasis including endocytosis, vacuole formation, and vacuolar acidification processes. Required for development of viable pollen. Might mediate recycling of auxin transporters.</text>
</comment>
<dbReference type="FunFam" id="3.30.810.10:FF:000001">
    <property type="entry name" value="1-phosphatidylinositol 3-phosphate 5-kinase FAB1"/>
    <property type="match status" value="1"/>
</dbReference>
<feature type="compositionally biased region" description="Polar residues" evidence="21">
    <location>
        <begin position="152"/>
        <end position="181"/>
    </location>
</feature>
<keyword evidence="3 19" id="KW-0808">Transferase</keyword>
<dbReference type="PANTHER" id="PTHR45748:SF21">
    <property type="entry name" value="1-PHOSPHATIDYLINOSITOL-3-PHOSPHATE 5-KINASE FAB1A"/>
    <property type="match status" value="1"/>
</dbReference>
<keyword evidence="4" id="KW-0479">Metal-binding</keyword>
<dbReference type="InterPro" id="IPR011011">
    <property type="entry name" value="Znf_FYVE_PHD"/>
</dbReference>
<dbReference type="GO" id="GO:0000285">
    <property type="term" value="F:1-phosphatidylinositol-3-phosphate 5-kinase activity"/>
    <property type="evidence" value="ECO:0007669"/>
    <property type="project" value="UniProtKB-EC"/>
</dbReference>
<evidence type="ECO:0000256" key="16">
    <source>
        <dbReference type="ARBA" id="ARBA00077675"/>
    </source>
</evidence>
<organism evidence="24 25">
    <name type="scientific">Ficus carica</name>
    <name type="common">Common fig</name>
    <dbReference type="NCBI Taxonomy" id="3494"/>
    <lineage>
        <taxon>Eukaryota</taxon>
        <taxon>Viridiplantae</taxon>
        <taxon>Streptophyta</taxon>
        <taxon>Embryophyta</taxon>
        <taxon>Tracheophyta</taxon>
        <taxon>Spermatophyta</taxon>
        <taxon>Magnoliopsida</taxon>
        <taxon>eudicotyledons</taxon>
        <taxon>Gunneridae</taxon>
        <taxon>Pentapetalae</taxon>
        <taxon>rosids</taxon>
        <taxon>fabids</taxon>
        <taxon>Rosales</taxon>
        <taxon>Moraceae</taxon>
        <taxon>Ficeae</taxon>
        <taxon>Ficus</taxon>
    </lineage>
</organism>
<keyword evidence="25" id="KW-1185">Reference proteome</keyword>
<dbReference type="FunFam" id="3.30.800.10:FF:000006">
    <property type="entry name" value="1-phosphatidylinositol-3-phosphate 5-kinase FAB1B"/>
    <property type="match status" value="1"/>
</dbReference>
<feature type="region of interest" description="Disordered" evidence="21">
    <location>
        <begin position="1244"/>
        <end position="1276"/>
    </location>
</feature>
<dbReference type="PROSITE" id="PS50178">
    <property type="entry name" value="ZF_FYVE"/>
    <property type="match status" value="1"/>
</dbReference>
<evidence type="ECO:0000256" key="7">
    <source>
        <dbReference type="ARBA" id="ARBA00022771"/>
    </source>
</evidence>
<dbReference type="GO" id="GO:0009555">
    <property type="term" value="P:pollen development"/>
    <property type="evidence" value="ECO:0007669"/>
    <property type="project" value="UniProtKB-ARBA"/>
</dbReference>
<dbReference type="Gene3D" id="3.50.7.10">
    <property type="entry name" value="GroEL"/>
    <property type="match status" value="1"/>
</dbReference>
<dbReference type="FunFam" id="3.50.7.10:FF:000007">
    <property type="entry name" value="1-phosphatidylinositol 3-phosphate 5-kinase isoform X1"/>
    <property type="match status" value="1"/>
</dbReference>
<dbReference type="Pfam" id="PF00118">
    <property type="entry name" value="Cpn60_TCP1"/>
    <property type="match status" value="1"/>
</dbReference>
<evidence type="ECO:0000313" key="24">
    <source>
        <dbReference type="EMBL" id="GMN52916.1"/>
    </source>
</evidence>
<evidence type="ECO:0000313" key="25">
    <source>
        <dbReference type="Proteomes" id="UP001187192"/>
    </source>
</evidence>
<evidence type="ECO:0000256" key="12">
    <source>
        <dbReference type="ARBA" id="ARBA00023136"/>
    </source>
</evidence>
<dbReference type="SMART" id="SM00064">
    <property type="entry name" value="FYVE"/>
    <property type="match status" value="1"/>
</dbReference>
<evidence type="ECO:0000256" key="4">
    <source>
        <dbReference type="ARBA" id="ARBA00022723"/>
    </source>
</evidence>
<evidence type="ECO:0000256" key="11">
    <source>
        <dbReference type="ARBA" id="ARBA00023054"/>
    </source>
</evidence>
<feature type="coiled-coil region" evidence="20">
    <location>
        <begin position="1110"/>
        <end position="1137"/>
    </location>
</feature>
<dbReference type="Pfam" id="PF01504">
    <property type="entry name" value="PIP5K"/>
    <property type="match status" value="1"/>
</dbReference>
<sequence>MGTPDKKLSDLVDIVRSWVPRRSSEPENVSRDFWMPDQSCRVCYECDSQFTVFNRRHHCRLCGRVFCAKCTANSIPALSNEPRSPRTGREDCERIRVCSYCYKQWEQGTATVDNGAIAQPSGTSPGLSPSPSATSLASSKSSCTCQSSTSTVESTPYSTGPYQHVPSSSSFSPHQPAQMDSVTVPEGNIASQRSTNLNAVTEDSLPKQNSFCSNGSEDEDDDYGLYHSDSESRHFSQADGYYGAIKFDEIDQVYRPHNVHPKEVNVEDNNLSCSAIPESYDVQGVVETAVDGKEDDEQDNRDEREAPSFDKESTNVEPVDYESNALLWIPPEPEDEEDDREAVLLDDDEEEGVATGEWGYLRSSNSFGSGEYRSREKTSEEHRNAMKNVVEGHFRALVAQLLQVENLPVGNEDDKESWLEIVTSLSWEAATILKPDMSKGGGMDPGGYVKVKCIACGRHSQSVVVKGVVCKKNVAHRRMTTRIDKPRFLILEGALEYQRVSNLLSSFDTLLQQEMDHLKMAVAKIDAHHPDVLLVEKSVSRYAQEYLLAKNISLVLNIKRPLLERIARCTGAQIVSSVDRLASPKLGHCDVFHVEKLLEEHGSAGQGGKKLIKNLMFFEGCPKPLGCTILLKGASGDELKKVKHVVQYGVFAAYHLALETSFLADEGATLPELPLRSPINVALPDKPPSIDRSISTVAGYSIPATGKPPGTEAASETEKSNKGTVLQRHLSSNYSPILKLQADDSSYCVAPPHSPKPTISTASSSALEQDISACSNNQLFPVGVSKDTNTLGSENPFQANISNAGESIVDCSLISDSFGTIEQIGQGNGTGHADSNALAANPQGTLELASVEQNKISRNEGAEPFKEEFPPSPSDHQSILVFLSTRCVWKGTVCERPHLLRIKYYGNFDKPLGRFLRDHLFDKSYHCRSCGMTSEAHVHCYTHRQGSLTISVKKLPEFLLPGEKEGKIWMWHRCLRCPRTNGFPPATRRVVMSDAAWGLSFGKFLELSFSNHAAASRVASCGHSLHRDCLRFYGFGRMVACFRYASIDLHSVYLPPPKLEFYNDDQEWIQKEANEVRKQAELLFTEVQNVLHQFLQKMSAVGSQDAAIRALESRQRIVELEGMLQKEKEEIEESLQKAWSREVKAGQPAIDILGINKLRRRILFHSYVWDQRLIHAANTNGNHLQESLSSTTPKIKEKSVSSVEKITDMDVITKPVKGFSICDSFPSEMKPDNVLNQHGYGGQTLQPGGAPSRNEIGLDQSDRNEDEACLSSGANVNNKSDPLETVKLVRRAHSDGEYPIVADLSDTLDAVWTGEYPTSITPKEDGYSSADSTVVNTMSTNPKLESSTLDQGKIEATRSVGSATPFKSVDNVESSTSMSFLNFNSSVNKNLSLGSQKLCSGDYNPVYVSLFRELERRSGARLLLPVGINDTVVPVYDDEPTSIIAYTLVSSEYHSQMSESEKPKDVGDTSVSLPLFDSTNLLSLNSFDESVADAYRSFGSSDESILSLAGSRSFQVVDPPLYSKDVHARVSFTDDGPLGKVKYTVTCYYAKRFEALRKICCPSELDFVRSLGRCKKWGAQGGKSNVFFAKTLDDRFIIKQVTKTELESFIKFGPAYFKYFSESISSGSPTCLAKILGIYQVSSKHVKGGKESKMDVLVMENLLFRRNVTRLYDLKGSSRSRYNPDTSGSNKVLLDQNLIEAMPTSPIFVGNKAKRLLERAVWNDTAFLASIDVMDYSLLVGVDEKKHELVLGIIDFMRQYTWDKHLETWVKTSGFLGGPKNTSPTVISPEQYKKRFRKAMTAYFRMVPDQWFPPTIVPSGSQSDLCEENVQSGTCD</sequence>
<evidence type="ECO:0000256" key="15">
    <source>
        <dbReference type="ARBA" id="ARBA00077223"/>
    </source>
</evidence>
<evidence type="ECO:0000256" key="19">
    <source>
        <dbReference type="PROSITE-ProRule" id="PRU00781"/>
    </source>
</evidence>
<dbReference type="GO" id="GO:0010256">
    <property type="term" value="P:endomembrane system organization"/>
    <property type="evidence" value="ECO:0007669"/>
    <property type="project" value="UniProtKB-ARBA"/>
</dbReference>
<dbReference type="EMBL" id="BTGU01000044">
    <property type="protein sequence ID" value="GMN52916.1"/>
    <property type="molecule type" value="Genomic_DNA"/>
</dbReference>
<accession>A0AA88DE67</accession>
<proteinExistence type="predicted"/>
<feature type="region of interest" description="Disordered" evidence="21">
    <location>
        <begin position="116"/>
        <end position="181"/>
    </location>
</feature>
<dbReference type="InterPro" id="IPR044769">
    <property type="entry name" value="PIKfyve_PIPKc"/>
</dbReference>
<dbReference type="GO" id="GO:0046854">
    <property type="term" value="P:phosphatidylinositol phosphate biosynthetic process"/>
    <property type="evidence" value="ECO:0007669"/>
    <property type="project" value="TreeGrafter"/>
</dbReference>
<keyword evidence="12" id="KW-0472">Membrane</keyword>
<gene>
    <name evidence="24" type="ORF">TIFTF001_022059</name>
</gene>
<evidence type="ECO:0000256" key="2">
    <source>
        <dbReference type="ARBA" id="ARBA00012009"/>
    </source>
</evidence>
<feature type="domain" description="PIPK" evidence="23">
    <location>
        <begin position="1479"/>
        <end position="1804"/>
    </location>
</feature>
<keyword evidence="11 20" id="KW-0175">Coiled coil</keyword>
<evidence type="ECO:0000256" key="17">
    <source>
        <dbReference type="ARBA" id="ARBA00081348"/>
    </source>
</evidence>
<dbReference type="GO" id="GO:0005524">
    <property type="term" value="F:ATP binding"/>
    <property type="evidence" value="ECO:0007669"/>
    <property type="project" value="UniProtKB-UniRule"/>
</dbReference>
<dbReference type="GO" id="GO:0007033">
    <property type="term" value="P:vacuole organization"/>
    <property type="evidence" value="ECO:0007669"/>
    <property type="project" value="UniProtKB-ARBA"/>
</dbReference>
<feature type="compositionally biased region" description="Polar residues" evidence="21">
    <location>
        <begin position="197"/>
        <end position="215"/>
    </location>
</feature>
<dbReference type="CDD" id="cd17300">
    <property type="entry name" value="PIPKc_PIKfyve"/>
    <property type="match status" value="1"/>
</dbReference>
<dbReference type="FunFam" id="3.30.40.10:FF:000384">
    <property type="entry name" value="1-phosphatidylinositol-3-phosphate 5-kinase FAB1B"/>
    <property type="match status" value="1"/>
</dbReference>
<dbReference type="InterPro" id="IPR027409">
    <property type="entry name" value="GroEL-like_apical_dom_sf"/>
</dbReference>
<evidence type="ECO:0000256" key="20">
    <source>
        <dbReference type="SAM" id="Coils"/>
    </source>
</evidence>
<keyword evidence="10 19" id="KW-0067">ATP-binding</keyword>
<evidence type="ECO:0000256" key="9">
    <source>
        <dbReference type="ARBA" id="ARBA00022833"/>
    </source>
</evidence>
<dbReference type="InterPro" id="IPR000306">
    <property type="entry name" value="Znf_FYVE"/>
</dbReference>
<evidence type="ECO:0000256" key="5">
    <source>
        <dbReference type="ARBA" id="ARBA00022741"/>
    </source>
</evidence>
<keyword evidence="9" id="KW-0862">Zinc</keyword>
<dbReference type="Proteomes" id="UP001187192">
    <property type="component" value="Unassembled WGS sequence"/>
</dbReference>
<dbReference type="GO" id="GO:0010008">
    <property type="term" value="C:endosome membrane"/>
    <property type="evidence" value="ECO:0007669"/>
    <property type="project" value="UniProtKB-SubCell"/>
</dbReference>
<feature type="compositionally biased region" description="Low complexity" evidence="21">
    <location>
        <begin position="119"/>
        <end position="151"/>
    </location>
</feature>
<keyword evidence="5 19" id="KW-0547">Nucleotide-binding</keyword>
<keyword evidence="8 19" id="KW-0418">Kinase</keyword>
<dbReference type="InterPro" id="IPR013083">
    <property type="entry name" value="Znf_RING/FYVE/PHD"/>
</dbReference>
<dbReference type="GO" id="GO:0008270">
    <property type="term" value="F:zinc ion binding"/>
    <property type="evidence" value="ECO:0007669"/>
    <property type="project" value="UniProtKB-KW"/>
</dbReference>
<evidence type="ECO:0000256" key="21">
    <source>
        <dbReference type="SAM" id="MobiDB-lite"/>
    </source>
</evidence>
<feature type="region of interest" description="Disordered" evidence="21">
    <location>
        <begin position="701"/>
        <end position="725"/>
    </location>
</feature>
<dbReference type="InterPro" id="IPR027484">
    <property type="entry name" value="PInositol-4-P-5-kinase_N"/>
</dbReference>
<name>A0AA88DE67_FICCA</name>
<dbReference type="EC" id="2.7.1.150" evidence="2"/>
<dbReference type="SMART" id="SM00330">
    <property type="entry name" value="PIPKc"/>
    <property type="match status" value="1"/>
</dbReference>
<evidence type="ECO:0000256" key="8">
    <source>
        <dbReference type="ARBA" id="ARBA00022777"/>
    </source>
</evidence>
<keyword evidence="6" id="KW-0967">Endosome</keyword>
<dbReference type="PROSITE" id="PS51455">
    <property type="entry name" value="PIPK"/>
    <property type="match status" value="1"/>
</dbReference>
<protein>
    <recommendedName>
        <fullName evidence="2">1-phosphatidylinositol-3-phosphate 5-kinase</fullName>
        <ecNumber evidence="2">2.7.1.150</ecNumber>
    </recommendedName>
    <alternativeName>
        <fullName evidence="16">FYVE finger-containing phosphoinositide kinase</fullName>
    </alternativeName>
    <alternativeName>
        <fullName evidence="17">PIKfyve</fullName>
    </alternativeName>
    <alternativeName>
        <fullName evidence="15">Phosphatidylinositol 3-phosphate 5-kinase type III</fullName>
    </alternativeName>
</protein>
<dbReference type="SUPFAM" id="SSF56104">
    <property type="entry name" value="SAICAR synthase-like"/>
    <property type="match status" value="1"/>
</dbReference>
<comment type="caution">
    <text evidence="24">The sequence shown here is derived from an EMBL/GenBank/DDBJ whole genome shotgun (WGS) entry which is preliminary data.</text>
</comment>
<dbReference type="CDD" id="cd15725">
    <property type="entry name" value="FYVE_PIKfyve_Fab1"/>
    <property type="match status" value="1"/>
</dbReference>
<evidence type="ECO:0000256" key="3">
    <source>
        <dbReference type="ARBA" id="ARBA00022679"/>
    </source>
</evidence>
<dbReference type="Gene3D" id="3.30.800.10">
    <property type="entry name" value="Phosphatidylinositol Phosphate Kinase II Beta"/>
    <property type="match status" value="1"/>
</dbReference>